<feature type="non-terminal residue" evidence="1">
    <location>
        <position position="228"/>
    </location>
</feature>
<dbReference type="EMBL" id="UINC01231994">
    <property type="protein sequence ID" value="SVE64769.1"/>
    <property type="molecule type" value="Genomic_DNA"/>
</dbReference>
<feature type="non-terminal residue" evidence="1">
    <location>
        <position position="1"/>
    </location>
</feature>
<sequence>HTIIKKSKVIAGDIFQNIAFIHGNTFIAKDDFIKDYFKYKESEDVECLLRFACILLNNEPIHSYVHSIKNKDIQVPYIIELLEHKLPKSISAVLLPIIEFESSIEKFKIGSKFYKLNTELQKQCIDLYYSNDDWLQAIISHLIAKENKKDIDWDRINWKDLKSNNIADDVIDMRKMDETPIMAEIINYIKIKKDTTMFTMLDKITTLKKIDLFSNISSKDLYHVSQIT</sequence>
<organism evidence="1">
    <name type="scientific">marine metagenome</name>
    <dbReference type="NCBI Taxonomy" id="408172"/>
    <lineage>
        <taxon>unclassified sequences</taxon>
        <taxon>metagenomes</taxon>
        <taxon>ecological metagenomes</taxon>
    </lineage>
</organism>
<reference evidence="1" key="1">
    <citation type="submission" date="2018-05" db="EMBL/GenBank/DDBJ databases">
        <authorList>
            <person name="Lanie J.A."/>
            <person name="Ng W.-L."/>
            <person name="Kazmierczak K.M."/>
            <person name="Andrzejewski T.M."/>
            <person name="Davidsen T.M."/>
            <person name="Wayne K.J."/>
            <person name="Tettelin H."/>
            <person name="Glass J.I."/>
            <person name="Rusch D."/>
            <person name="Podicherti R."/>
            <person name="Tsui H.-C.T."/>
            <person name="Winkler M.E."/>
        </authorList>
    </citation>
    <scope>NUCLEOTIDE SEQUENCE</scope>
</reference>
<proteinExistence type="predicted"/>
<accession>A0A383F718</accession>
<evidence type="ECO:0000313" key="1">
    <source>
        <dbReference type="EMBL" id="SVE64769.1"/>
    </source>
</evidence>
<name>A0A383F718_9ZZZZ</name>
<protein>
    <submittedName>
        <fullName evidence="1">Uncharacterized protein</fullName>
    </submittedName>
</protein>
<dbReference type="AlphaFoldDB" id="A0A383F718"/>
<gene>
    <name evidence="1" type="ORF">METZ01_LOCUS517623</name>
</gene>